<comment type="caution">
    <text evidence="2">The sequence shown here is derived from an EMBL/GenBank/DDBJ whole genome shotgun (WGS) entry which is preliminary data.</text>
</comment>
<feature type="chain" id="PRO_5019231759" description="Hydrophobin" evidence="1">
    <location>
        <begin position="16"/>
        <end position="89"/>
    </location>
</feature>
<accession>A0A428NMQ2</accession>
<feature type="signal peptide" evidence="1">
    <location>
        <begin position="1"/>
        <end position="15"/>
    </location>
</feature>
<evidence type="ECO:0000313" key="2">
    <source>
        <dbReference type="EMBL" id="RSL42073.1"/>
    </source>
</evidence>
<reference evidence="2 3" key="1">
    <citation type="submission" date="2017-06" db="EMBL/GenBank/DDBJ databases">
        <title>Comparative genomic analysis of Ambrosia Fusariam Clade fungi.</title>
        <authorList>
            <person name="Stajich J.E."/>
            <person name="Carrillo J."/>
            <person name="Kijimoto T."/>
            <person name="Eskalen A."/>
            <person name="O'Donnell K."/>
            <person name="Kasson M."/>
        </authorList>
    </citation>
    <scope>NUCLEOTIDE SEQUENCE [LARGE SCALE GENOMIC DNA]</scope>
    <source>
        <strain evidence="2 3">NRRL62584</strain>
    </source>
</reference>
<evidence type="ECO:0000256" key="1">
    <source>
        <dbReference type="SAM" id="SignalP"/>
    </source>
</evidence>
<evidence type="ECO:0008006" key="4">
    <source>
        <dbReference type="Google" id="ProtNLM"/>
    </source>
</evidence>
<keyword evidence="3" id="KW-1185">Reference proteome</keyword>
<dbReference type="EMBL" id="NKCI01000385">
    <property type="protein sequence ID" value="RSL42073.1"/>
    <property type="molecule type" value="Genomic_DNA"/>
</dbReference>
<dbReference type="Proteomes" id="UP000288168">
    <property type="component" value="Unassembled WGS sequence"/>
</dbReference>
<proteinExistence type="predicted"/>
<gene>
    <name evidence="2" type="ORF">CEP54_015618</name>
</gene>
<name>A0A428NMQ2_9HYPO</name>
<organism evidence="2 3">
    <name type="scientific">Fusarium duplospermum</name>
    <dbReference type="NCBI Taxonomy" id="1325734"/>
    <lineage>
        <taxon>Eukaryota</taxon>
        <taxon>Fungi</taxon>
        <taxon>Dikarya</taxon>
        <taxon>Ascomycota</taxon>
        <taxon>Pezizomycotina</taxon>
        <taxon>Sordariomycetes</taxon>
        <taxon>Hypocreomycetidae</taxon>
        <taxon>Hypocreales</taxon>
        <taxon>Nectriaceae</taxon>
        <taxon>Fusarium</taxon>
        <taxon>Fusarium solani species complex</taxon>
    </lineage>
</organism>
<dbReference type="AlphaFoldDB" id="A0A428NMQ2"/>
<dbReference type="OrthoDB" id="10385984at2759"/>
<sequence>MKSVAPLALPALVLAAATPQVEERQLLGLSGLTITLNTTCILEITGVIDCAPAINSSVPITPMSALVGCSGDVVLDVLECMPKELPVKN</sequence>
<keyword evidence="1" id="KW-0732">Signal</keyword>
<evidence type="ECO:0000313" key="3">
    <source>
        <dbReference type="Proteomes" id="UP000288168"/>
    </source>
</evidence>
<protein>
    <recommendedName>
        <fullName evidence="4">Hydrophobin</fullName>
    </recommendedName>
</protein>